<dbReference type="OrthoDB" id="1906622at2"/>
<dbReference type="EMBL" id="FNYK01000067">
    <property type="protein sequence ID" value="SEJ16355.1"/>
    <property type="molecule type" value="Genomic_DNA"/>
</dbReference>
<dbReference type="AlphaFoldDB" id="A0A1H6WVE9"/>
<feature type="transmembrane region" description="Helical" evidence="1">
    <location>
        <begin position="130"/>
        <end position="148"/>
    </location>
</feature>
<gene>
    <name evidence="2" type="ORF">SAMN04487834_10674</name>
</gene>
<protein>
    <submittedName>
        <fullName evidence="2">Uncharacterized protein</fullName>
    </submittedName>
</protein>
<proteinExistence type="predicted"/>
<feature type="transmembrane region" description="Helical" evidence="1">
    <location>
        <begin position="26"/>
        <end position="46"/>
    </location>
</feature>
<sequence length="182" mass="20081">MLAVGVSGAVYILFNLFFVKYKRERLFINGIIGALSVMFLGSWFGQQLDVESTITIGAAVTAMDIISFTGIGKRTVNAKAMANKSVAARLFVYGIEKNDVLIPTCGFGDYLYYAIWISGIHAVSDSMQTYIFTAFMILMGIIIQSVVVKKLSVRDNFKGFPGTVFPFLGTVLAYLTVYYLLK</sequence>
<evidence type="ECO:0000313" key="3">
    <source>
        <dbReference type="Proteomes" id="UP000183028"/>
    </source>
</evidence>
<feature type="transmembrane region" description="Helical" evidence="1">
    <location>
        <begin position="52"/>
        <end position="71"/>
    </location>
</feature>
<name>A0A1H6WVE9_9FIRM</name>
<keyword evidence="1" id="KW-0472">Membrane</keyword>
<accession>A0A1H6WVE9</accession>
<organism evidence="2 3">
    <name type="scientific">Sharpea azabuensis</name>
    <dbReference type="NCBI Taxonomy" id="322505"/>
    <lineage>
        <taxon>Bacteria</taxon>
        <taxon>Bacillati</taxon>
        <taxon>Bacillota</taxon>
        <taxon>Erysipelotrichia</taxon>
        <taxon>Erysipelotrichales</taxon>
        <taxon>Coprobacillaceae</taxon>
        <taxon>Sharpea</taxon>
    </lineage>
</organism>
<evidence type="ECO:0000256" key="1">
    <source>
        <dbReference type="SAM" id="Phobius"/>
    </source>
</evidence>
<keyword evidence="3" id="KW-1185">Reference proteome</keyword>
<dbReference type="Proteomes" id="UP000183028">
    <property type="component" value="Unassembled WGS sequence"/>
</dbReference>
<evidence type="ECO:0000313" key="2">
    <source>
        <dbReference type="EMBL" id="SEJ16355.1"/>
    </source>
</evidence>
<reference evidence="3" key="1">
    <citation type="submission" date="2016-10" db="EMBL/GenBank/DDBJ databases">
        <authorList>
            <person name="Varghese N."/>
        </authorList>
    </citation>
    <scope>NUCLEOTIDE SEQUENCE [LARGE SCALE GENOMIC DNA]</scope>
    <source>
        <strain evidence="3">DSM 20406</strain>
    </source>
</reference>
<keyword evidence="1" id="KW-0812">Transmembrane</keyword>
<keyword evidence="1" id="KW-1133">Transmembrane helix</keyword>
<feature type="transmembrane region" description="Helical" evidence="1">
    <location>
        <begin position="160"/>
        <end position="181"/>
    </location>
</feature>